<evidence type="ECO:0000256" key="1">
    <source>
        <dbReference type="SAM" id="Phobius"/>
    </source>
</evidence>
<reference evidence="3 4" key="1">
    <citation type="journal article" date="2016" name="Nat. Commun.">
        <title>Thousands of microbial genomes shed light on interconnected biogeochemical processes in an aquifer system.</title>
        <authorList>
            <person name="Anantharaman K."/>
            <person name="Brown C.T."/>
            <person name="Hug L.A."/>
            <person name="Sharon I."/>
            <person name="Castelle C.J."/>
            <person name="Probst A.J."/>
            <person name="Thomas B.C."/>
            <person name="Singh A."/>
            <person name="Wilkins M.J."/>
            <person name="Karaoz U."/>
            <person name="Brodie E.L."/>
            <person name="Williams K.H."/>
            <person name="Hubbard S.S."/>
            <person name="Banfield J.F."/>
        </authorList>
    </citation>
    <scope>NUCLEOTIDE SEQUENCE [LARGE SCALE GENOMIC DNA]</scope>
</reference>
<dbReference type="Gene3D" id="3.90.550.10">
    <property type="entry name" value="Spore Coat Polysaccharide Biosynthesis Protein SpsA, Chain A"/>
    <property type="match status" value="1"/>
</dbReference>
<sequence>MIKTRILQSRYAYRFAESLVPIMVWLVITMPIWLSLFHPAIASYLILAFFLYFLYKTIKTVYFAGISYTLIQRAERINWFGKLKKRKNYPEIYHFFIIANYKESASKLKKTLDRLRDQNYPKEKISIVLAMEEREGEAARTRGAELTKEYQDTFAGFYTAYHPLLEGEVVGKASNGTYAAKYISKLAREKNLEPENIIVTVCDADSLMPKNYLPYVTYKFIMDKDRLYRFFWAPVLLYSNFWKLPLPVRVQSILSSVARFAYLSQKDDLIQISTYSTNLWLLEKVGYWDTDIIPEDWHIYLQAFFKFGEKVKTIPIYLPISRDGVLSTGLLNTFRSRYSQERRWAWGASDIPYAILRFFNTPHIKPLAKLKKILFITEVHFLWPTSFFILTLSASIPPLVNPEFERTVMGFLLPKLSSVILTLTSMLLVVMLYFDHKLREKVDAKTRIRNLPMLFIQWYFLPIISFFFSSLPALESHTRMLLGKKLEYKVTEKV</sequence>
<dbReference type="InterPro" id="IPR001173">
    <property type="entry name" value="Glyco_trans_2-like"/>
</dbReference>
<dbReference type="Pfam" id="PF13632">
    <property type="entry name" value="Glyco_trans_2_3"/>
    <property type="match status" value="1"/>
</dbReference>
<name>A0A1F7I6D8_9BACT</name>
<gene>
    <name evidence="3" type="ORF">A3F34_00295</name>
</gene>
<feature type="transmembrane region" description="Helical" evidence="1">
    <location>
        <begin position="12"/>
        <end position="30"/>
    </location>
</feature>
<accession>A0A1F7I6D8</accession>
<feature type="transmembrane region" description="Helical" evidence="1">
    <location>
        <begin position="455"/>
        <end position="474"/>
    </location>
</feature>
<organism evidence="3 4">
    <name type="scientific">Candidatus Roizmanbacteria bacterium RIFCSPHIGHO2_12_FULL_44_10</name>
    <dbReference type="NCBI Taxonomy" id="1802054"/>
    <lineage>
        <taxon>Bacteria</taxon>
        <taxon>Candidatus Roizmaniibacteriota</taxon>
    </lineage>
</organism>
<dbReference type="SUPFAM" id="SSF53448">
    <property type="entry name" value="Nucleotide-diphospho-sugar transferases"/>
    <property type="match status" value="1"/>
</dbReference>
<dbReference type="AlphaFoldDB" id="A0A1F7I6D8"/>
<feature type="transmembrane region" description="Helical" evidence="1">
    <location>
        <begin position="36"/>
        <end position="55"/>
    </location>
</feature>
<comment type="caution">
    <text evidence="3">The sequence shown here is derived from an EMBL/GenBank/DDBJ whole genome shotgun (WGS) entry which is preliminary data.</text>
</comment>
<dbReference type="EMBL" id="MGAE01000037">
    <property type="protein sequence ID" value="OGK38941.1"/>
    <property type="molecule type" value="Genomic_DNA"/>
</dbReference>
<feature type="transmembrane region" description="Helical" evidence="1">
    <location>
        <begin position="373"/>
        <end position="396"/>
    </location>
</feature>
<dbReference type="PANTHER" id="PTHR36851:SF1">
    <property type="entry name" value="GLYCO_TRANS_2-LIKE DOMAIN-CONTAINING PROTEIN"/>
    <property type="match status" value="1"/>
</dbReference>
<evidence type="ECO:0000259" key="2">
    <source>
        <dbReference type="Pfam" id="PF13632"/>
    </source>
</evidence>
<protein>
    <recommendedName>
        <fullName evidence="2">Glycosyltransferase 2-like domain-containing protein</fullName>
    </recommendedName>
</protein>
<dbReference type="PANTHER" id="PTHR36851">
    <property type="entry name" value="UNNAMED PRODUCT"/>
    <property type="match status" value="1"/>
</dbReference>
<feature type="transmembrane region" description="Helical" evidence="1">
    <location>
        <begin position="416"/>
        <end position="434"/>
    </location>
</feature>
<keyword evidence="1" id="KW-0812">Transmembrane</keyword>
<keyword evidence="1" id="KW-0472">Membrane</keyword>
<keyword evidence="1" id="KW-1133">Transmembrane helix</keyword>
<dbReference type="Proteomes" id="UP000179024">
    <property type="component" value="Unassembled WGS sequence"/>
</dbReference>
<feature type="domain" description="Glycosyltransferase 2-like" evidence="2">
    <location>
        <begin position="281"/>
        <end position="431"/>
    </location>
</feature>
<proteinExistence type="predicted"/>
<evidence type="ECO:0000313" key="3">
    <source>
        <dbReference type="EMBL" id="OGK38941.1"/>
    </source>
</evidence>
<evidence type="ECO:0000313" key="4">
    <source>
        <dbReference type="Proteomes" id="UP000179024"/>
    </source>
</evidence>
<dbReference type="InterPro" id="IPR029044">
    <property type="entry name" value="Nucleotide-diphossugar_trans"/>
</dbReference>